<dbReference type="Gene3D" id="3.40.50.410">
    <property type="entry name" value="von Willebrand factor, type A domain"/>
    <property type="match status" value="1"/>
</dbReference>
<evidence type="ECO:0008006" key="3">
    <source>
        <dbReference type="Google" id="ProtNLM"/>
    </source>
</evidence>
<sequence>MCTTLTANKAAKQRAYTLEVQPISVSLNASFGAKPKKKTDECDAPGHDDKPPHCILPAWHKPEPKSTSFDGCTYVSGHKFECSHIASGGKMHHVLVLDCSGSMHGWPWDDLMAAWKEYVYNRIADGATLDLVSVVTFDNYAQIVYEAQNITTMTNATIQYRGGGTNYAAGLRSANE</sequence>
<accession>W2VT23</accession>
<reference evidence="1 2" key="1">
    <citation type="submission" date="2013-11" db="EMBL/GenBank/DDBJ databases">
        <title>The Genome Sequence of Phytophthora parasitica CJ01A1.</title>
        <authorList>
            <consortium name="The Broad Institute Genomics Platform"/>
            <person name="Russ C."/>
            <person name="Tyler B."/>
            <person name="Panabieres F."/>
            <person name="Shan W."/>
            <person name="Tripathy S."/>
            <person name="Grunwald N."/>
            <person name="Machado M."/>
            <person name="Johnson C.S."/>
            <person name="Walker B."/>
            <person name="Young S.K."/>
            <person name="Zeng Q."/>
            <person name="Gargeya S."/>
            <person name="Fitzgerald M."/>
            <person name="Haas B."/>
            <person name="Abouelleil A."/>
            <person name="Allen A.W."/>
            <person name="Alvarado L."/>
            <person name="Arachchi H.M."/>
            <person name="Berlin A.M."/>
            <person name="Chapman S.B."/>
            <person name="Gainer-Dewar J."/>
            <person name="Goldberg J."/>
            <person name="Griggs A."/>
            <person name="Gujja S."/>
            <person name="Hansen M."/>
            <person name="Howarth C."/>
            <person name="Imamovic A."/>
            <person name="Ireland A."/>
            <person name="Larimer J."/>
            <person name="McCowan C."/>
            <person name="Murphy C."/>
            <person name="Pearson M."/>
            <person name="Poon T.W."/>
            <person name="Priest M."/>
            <person name="Roberts A."/>
            <person name="Saif S."/>
            <person name="Shea T."/>
            <person name="Sisk P."/>
            <person name="Sykes S."/>
            <person name="Wortman J."/>
            <person name="Nusbaum C."/>
            <person name="Birren B."/>
        </authorList>
    </citation>
    <scope>NUCLEOTIDE SEQUENCE [LARGE SCALE GENOMIC DNA]</scope>
    <source>
        <strain evidence="1 2">CJ01A1</strain>
    </source>
</reference>
<dbReference type="InterPro" id="IPR036465">
    <property type="entry name" value="vWFA_dom_sf"/>
</dbReference>
<feature type="non-terminal residue" evidence="1">
    <location>
        <position position="176"/>
    </location>
</feature>
<dbReference type="PANTHER" id="PTHR22796">
    <property type="entry name" value="URG4-RELATED"/>
    <property type="match status" value="1"/>
</dbReference>
<gene>
    <name evidence="1" type="ORF">F441_21802</name>
</gene>
<proteinExistence type="predicted"/>
<dbReference type="EMBL" id="ANIX01004336">
    <property type="protein sequence ID" value="ETP00863.1"/>
    <property type="molecule type" value="Genomic_DNA"/>
</dbReference>
<evidence type="ECO:0000313" key="1">
    <source>
        <dbReference type="EMBL" id="ETP00863.1"/>
    </source>
</evidence>
<dbReference type="AlphaFoldDB" id="W2VT23"/>
<dbReference type="Proteomes" id="UP000018958">
    <property type="component" value="Unassembled WGS sequence"/>
</dbReference>
<comment type="caution">
    <text evidence="1">The sequence shown here is derived from an EMBL/GenBank/DDBJ whole genome shotgun (WGS) entry which is preliminary data.</text>
</comment>
<evidence type="ECO:0000313" key="2">
    <source>
        <dbReference type="Proteomes" id="UP000018958"/>
    </source>
</evidence>
<dbReference type="CDD" id="cd00198">
    <property type="entry name" value="vWFA"/>
    <property type="match status" value="1"/>
</dbReference>
<protein>
    <recommendedName>
        <fullName evidence="3">VWFA domain-containing protein</fullName>
    </recommendedName>
</protein>
<dbReference type="PANTHER" id="PTHR22796:SF1">
    <property type="entry name" value="VWFA DOMAIN-CONTAINING PROTEIN"/>
    <property type="match status" value="1"/>
</dbReference>
<name>W2VT23_PHYNI</name>
<organism evidence="1 2">
    <name type="scientific">Phytophthora nicotianae CJ01A1</name>
    <dbReference type="NCBI Taxonomy" id="1317063"/>
    <lineage>
        <taxon>Eukaryota</taxon>
        <taxon>Sar</taxon>
        <taxon>Stramenopiles</taxon>
        <taxon>Oomycota</taxon>
        <taxon>Peronosporomycetes</taxon>
        <taxon>Peronosporales</taxon>
        <taxon>Peronosporaceae</taxon>
        <taxon>Phytophthora</taxon>
    </lineage>
</organism>
<dbReference type="SUPFAM" id="SSF53300">
    <property type="entry name" value="vWA-like"/>
    <property type="match status" value="1"/>
</dbReference>